<name>A0A2M7GBF9_9BACT</name>
<dbReference type="InterPro" id="IPR027417">
    <property type="entry name" value="P-loop_NTPase"/>
</dbReference>
<evidence type="ECO:0000313" key="4">
    <source>
        <dbReference type="EMBL" id="PIW19514.1"/>
    </source>
</evidence>
<dbReference type="EMBL" id="PFFQ01000004">
    <property type="protein sequence ID" value="PIW19514.1"/>
    <property type="molecule type" value="Genomic_DNA"/>
</dbReference>
<evidence type="ECO:0000256" key="2">
    <source>
        <dbReference type="ARBA" id="ARBA00022679"/>
    </source>
</evidence>
<dbReference type="Gene3D" id="3.40.50.300">
    <property type="entry name" value="P-loop containing nucleotide triphosphate hydrolases"/>
    <property type="match status" value="1"/>
</dbReference>
<accession>A0A2M7GBF9</accession>
<evidence type="ECO:0000313" key="5">
    <source>
        <dbReference type="Proteomes" id="UP000231019"/>
    </source>
</evidence>
<protein>
    <recommendedName>
        <fullName evidence="3">Sulfotransferase domain-containing protein</fullName>
    </recommendedName>
</protein>
<evidence type="ECO:0000256" key="1">
    <source>
        <dbReference type="ARBA" id="ARBA00005771"/>
    </source>
</evidence>
<feature type="domain" description="Sulfotransferase" evidence="3">
    <location>
        <begin position="412"/>
        <end position="634"/>
    </location>
</feature>
<gene>
    <name evidence="4" type="ORF">COW36_01355</name>
</gene>
<dbReference type="Pfam" id="PF00685">
    <property type="entry name" value="Sulfotransfer_1"/>
    <property type="match status" value="1"/>
</dbReference>
<dbReference type="GO" id="GO:0008146">
    <property type="term" value="F:sulfotransferase activity"/>
    <property type="evidence" value="ECO:0007669"/>
    <property type="project" value="InterPro"/>
</dbReference>
<dbReference type="InterPro" id="IPR000863">
    <property type="entry name" value="Sulfotransferase_dom"/>
</dbReference>
<sequence length="640" mass="74434">MALYWHEKPEGDCFLKQISELLTNHAFRKGHCPGSIFQLGSEALEHEQLFCCLTPPADARVFPLIEAYSQIFMGHSETGLYFFFFSQENLDLFASLLETSELDVLNQPQAPSISLIFLEDPLLLHDYFKQPNGLFLYAETHPPLPSEIGLISNQVIVLQESPSPIQNGQTEIIQLKNEKAILSEYFLKLTPQLHSLQNKITCMHRLENQTSTTYPFQEFKQHAIIGLGIKETNLASEQALVQVMQALAQLPATHRFCLIGHQGSAQELYQRIQNSELSENLLVYFDEFHPNYNEKQRIPASLLYHRSHLSQEPKPDWLLFYLPKEEETDHMRFYLRNLEGPFRFILPFLNQGYWPQETVENPAPVLLYLFPGAGSSRLGSPMTILFKHFEWTQRTFHPLNSNLLFNQSIPQNQVISLEQANQYVNNQIDSLDFYQYMIVHDPFELKSISHHRYLRKIILIRDPRDVLTSFYFREFVPQFGNKKLNLAEKEADFLALMETGYLNRKKNYYLTWPNLQTMSDIFVQATEAPHTLVIKFEDLHHQEDETYQKILDWLGFAQHPLIQLSPEKLKQYQYTGSIAFQTQGAEKKQNEDEVVEFQGFLTSCRKGGTGDWRNHFTPALQKRCLELIGPQLDRLGYSRT</sequence>
<comment type="similarity">
    <text evidence="1">Belongs to the sulfotransferase 1 family.</text>
</comment>
<dbReference type="SUPFAM" id="SSF52540">
    <property type="entry name" value="P-loop containing nucleoside triphosphate hydrolases"/>
    <property type="match status" value="1"/>
</dbReference>
<comment type="caution">
    <text evidence="4">The sequence shown here is derived from an EMBL/GenBank/DDBJ whole genome shotgun (WGS) entry which is preliminary data.</text>
</comment>
<dbReference type="AlphaFoldDB" id="A0A2M7GBF9"/>
<organism evidence="4 5">
    <name type="scientific">bacterium (Candidatus Blackallbacteria) CG17_big_fil_post_rev_8_21_14_2_50_48_46</name>
    <dbReference type="NCBI Taxonomy" id="2014261"/>
    <lineage>
        <taxon>Bacteria</taxon>
        <taxon>Candidatus Blackallbacteria</taxon>
    </lineage>
</organism>
<reference evidence="4 5" key="1">
    <citation type="submission" date="2017-09" db="EMBL/GenBank/DDBJ databases">
        <title>Depth-based differentiation of microbial function through sediment-hosted aquifers and enrichment of novel symbionts in the deep terrestrial subsurface.</title>
        <authorList>
            <person name="Probst A.J."/>
            <person name="Ladd B."/>
            <person name="Jarett J.K."/>
            <person name="Geller-Mcgrath D.E."/>
            <person name="Sieber C.M."/>
            <person name="Emerson J.B."/>
            <person name="Anantharaman K."/>
            <person name="Thomas B.C."/>
            <person name="Malmstrom R."/>
            <person name="Stieglmeier M."/>
            <person name="Klingl A."/>
            <person name="Woyke T."/>
            <person name="Ryan C.M."/>
            <person name="Banfield J.F."/>
        </authorList>
    </citation>
    <scope>NUCLEOTIDE SEQUENCE [LARGE SCALE GENOMIC DNA]</scope>
    <source>
        <strain evidence="4">CG17_big_fil_post_rev_8_21_14_2_50_48_46</strain>
    </source>
</reference>
<dbReference type="PANTHER" id="PTHR11783">
    <property type="entry name" value="SULFOTRANSFERASE SULT"/>
    <property type="match status" value="1"/>
</dbReference>
<evidence type="ECO:0000259" key="3">
    <source>
        <dbReference type="Pfam" id="PF00685"/>
    </source>
</evidence>
<dbReference type="Proteomes" id="UP000231019">
    <property type="component" value="Unassembled WGS sequence"/>
</dbReference>
<proteinExistence type="inferred from homology"/>
<keyword evidence="2" id="KW-0808">Transferase</keyword>